<evidence type="ECO:0000259" key="1">
    <source>
        <dbReference type="Pfam" id="PF01636"/>
    </source>
</evidence>
<dbReference type="GeneID" id="59351040"/>
<feature type="domain" description="Aminoglycoside phosphotransferase" evidence="1">
    <location>
        <begin position="128"/>
        <end position="259"/>
    </location>
</feature>
<dbReference type="InterPro" id="IPR051678">
    <property type="entry name" value="AGP_Transferase"/>
</dbReference>
<dbReference type="AlphaFoldDB" id="A0A8H6S737"/>
<dbReference type="Gene3D" id="3.30.200.150">
    <property type="match status" value="1"/>
</dbReference>
<dbReference type="RefSeq" id="XP_037215450.1">
    <property type="nucleotide sequence ID" value="XM_037368524.1"/>
</dbReference>
<proteinExistence type="predicted"/>
<dbReference type="PANTHER" id="PTHR21310">
    <property type="entry name" value="AMINOGLYCOSIDE PHOSPHOTRANSFERASE-RELATED-RELATED"/>
    <property type="match status" value="1"/>
</dbReference>
<dbReference type="InterPro" id="IPR011009">
    <property type="entry name" value="Kinase-like_dom_sf"/>
</dbReference>
<dbReference type="Gene3D" id="3.90.1200.10">
    <property type="match status" value="1"/>
</dbReference>
<sequence length="300" mass="34310">MSPVPVPQTFRYQHVLYSPKSWLWGVWLSLPSSWRGRVYGTILRVFGEQIPFTNAYRVRGYFFKLCPTTDEALTTEYVRAHTSIPVAKVLDVVRLPKHLVTPKTSWVMISTAVAGTPLFVNGSGHRLRDAPAEKAALVSQSLKNWLDQLRQLESPCEQRVCGFTGGNFRNFRIGEEPVGPFASIEELNSHPSLAVPEAEIELNEDLSRLVDATKNKAYRFHLVHGDLVLHNVMADDDLRPTGIIDWECAAWMPEYWEALSSSRGAFREMQYWKDVRRSVFQEYKDEMDLDTRIQKLHGGE</sequence>
<comment type="caution">
    <text evidence="2">The sequence shown here is derived from an EMBL/GenBank/DDBJ whole genome shotgun (WGS) entry which is preliminary data.</text>
</comment>
<protein>
    <submittedName>
        <fullName evidence="2">Mediator of RNA polymerase II transcription subunit 13</fullName>
    </submittedName>
</protein>
<accession>A0A8H6S737</accession>
<dbReference type="OrthoDB" id="5404599at2759"/>
<evidence type="ECO:0000313" key="2">
    <source>
        <dbReference type="EMBL" id="KAF7293022.1"/>
    </source>
</evidence>
<reference evidence="2" key="1">
    <citation type="submission" date="2020-05" db="EMBL/GenBank/DDBJ databases">
        <title>Mycena genomes resolve the evolution of fungal bioluminescence.</title>
        <authorList>
            <person name="Tsai I.J."/>
        </authorList>
    </citation>
    <scope>NUCLEOTIDE SEQUENCE</scope>
    <source>
        <strain evidence="2">171206Taipei</strain>
    </source>
</reference>
<evidence type="ECO:0000313" key="3">
    <source>
        <dbReference type="Proteomes" id="UP000636479"/>
    </source>
</evidence>
<dbReference type="Pfam" id="PF01636">
    <property type="entry name" value="APH"/>
    <property type="match status" value="1"/>
</dbReference>
<name>A0A8H6S737_9AGAR</name>
<organism evidence="2 3">
    <name type="scientific">Mycena indigotica</name>
    <dbReference type="NCBI Taxonomy" id="2126181"/>
    <lineage>
        <taxon>Eukaryota</taxon>
        <taxon>Fungi</taxon>
        <taxon>Dikarya</taxon>
        <taxon>Basidiomycota</taxon>
        <taxon>Agaricomycotina</taxon>
        <taxon>Agaricomycetes</taxon>
        <taxon>Agaricomycetidae</taxon>
        <taxon>Agaricales</taxon>
        <taxon>Marasmiineae</taxon>
        <taxon>Mycenaceae</taxon>
        <taxon>Mycena</taxon>
    </lineage>
</organism>
<gene>
    <name evidence="2" type="ORF">MIND_01201500</name>
</gene>
<keyword evidence="3" id="KW-1185">Reference proteome</keyword>
<dbReference type="Proteomes" id="UP000636479">
    <property type="component" value="Unassembled WGS sequence"/>
</dbReference>
<dbReference type="PANTHER" id="PTHR21310:SF55">
    <property type="entry name" value="AMINOGLYCOSIDE PHOSPHOTRANSFERASE DOMAIN-CONTAINING PROTEIN"/>
    <property type="match status" value="1"/>
</dbReference>
<dbReference type="EMBL" id="JACAZF010000011">
    <property type="protein sequence ID" value="KAF7293022.1"/>
    <property type="molecule type" value="Genomic_DNA"/>
</dbReference>
<dbReference type="SUPFAM" id="SSF56112">
    <property type="entry name" value="Protein kinase-like (PK-like)"/>
    <property type="match status" value="1"/>
</dbReference>
<dbReference type="InterPro" id="IPR002575">
    <property type="entry name" value="Aminoglycoside_PTrfase"/>
</dbReference>